<dbReference type="InterPro" id="IPR044810">
    <property type="entry name" value="WRKY_plant"/>
</dbReference>
<dbReference type="SUPFAM" id="SSF118290">
    <property type="entry name" value="WRKY DNA-binding domain"/>
    <property type="match status" value="1"/>
</dbReference>
<dbReference type="GO" id="GO:0005634">
    <property type="term" value="C:nucleus"/>
    <property type="evidence" value="ECO:0007669"/>
    <property type="project" value="UniProtKB-SubCell"/>
</dbReference>
<evidence type="ECO:0000256" key="1">
    <source>
        <dbReference type="ARBA" id="ARBA00004123"/>
    </source>
</evidence>
<accession>A0A5P1FS62</accession>
<feature type="compositionally biased region" description="Basic and acidic residues" evidence="6">
    <location>
        <begin position="26"/>
        <end position="37"/>
    </location>
</feature>
<dbReference type="EMBL" id="CM007381">
    <property type="protein sequence ID" value="ONK80864.1"/>
    <property type="molecule type" value="Genomic_DNA"/>
</dbReference>
<reference evidence="9" key="1">
    <citation type="journal article" date="2017" name="Nat. Commun.">
        <title>The asparagus genome sheds light on the origin and evolution of a young Y chromosome.</title>
        <authorList>
            <person name="Harkess A."/>
            <person name="Zhou J."/>
            <person name="Xu C."/>
            <person name="Bowers J.E."/>
            <person name="Van der Hulst R."/>
            <person name="Ayyampalayam S."/>
            <person name="Mercati F."/>
            <person name="Riccardi P."/>
            <person name="McKain M.R."/>
            <person name="Kakrana A."/>
            <person name="Tang H."/>
            <person name="Ray J."/>
            <person name="Groenendijk J."/>
            <person name="Arikit S."/>
            <person name="Mathioni S.M."/>
            <person name="Nakano M."/>
            <person name="Shan H."/>
            <person name="Telgmann-Rauber A."/>
            <person name="Kanno A."/>
            <person name="Yue Z."/>
            <person name="Chen H."/>
            <person name="Li W."/>
            <person name="Chen Y."/>
            <person name="Xu X."/>
            <person name="Zhang Y."/>
            <person name="Luo S."/>
            <person name="Chen H."/>
            <person name="Gao J."/>
            <person name="Mao Z."/>
            <person name="Pires J.C."/>
            <person name="Luo M."/>
            <person name="Kudrna D."/>
            <person name="Wing R.A."/>
            <person name="Meyers B.C."/>
            <person name="Yi K."/>
            <person name="Kong H."/>
            <person name="Lavrijsen P."/>
            <person name="Sunseri F."/>
            <person name="Falavigna A."/>
            <person name="Ye Y."/>
            <person name="Leebens-Mack J.H."/>
            <person name="Chen G."/>
        </authorList>
    </citation>
    <scope>NUCLEOTIDE SEQUENCE [LARGE SCALE GENOMIC DNA]</scope>
    <source>
        <strain evidence="9">cv. DH0086</strain>
    </source>
</reference>
<evidence type="ECO:0000256" key="2">
    <source>
        <dbReference type="ARBA" id="ARBA00023015"/>
    </source>
</evidence>
<dbReference type="PANTHER" id="PTHR31429">
    <property type="entry name" value="WRKY TRANSCRIPTION FACTOR 36-RELATED"/>
    <property type="match status" value="1"/>
</dbReference>
<dbReference type="PANTHER" id="PTHR31429:SF24">
    <property type="entry name" value="WRKY TRANSCRIPTION FACTOR 72-RELATED"/>
    <property type="match status" value="1"/>
</dbReference>
<evidence type="ECO:0000313" key="8">
    <source>
        <dbReference type="EMBL" id="ONK80864.1"/>
    </source>
</evidence>
<feature type="compositionally biased region" description="Low complexity" evidence="6">
    <location>
        <begin position="154"/>
        <end position="173"/>
    </location>
</feature>
<dbReference type="Gramene" id="ONK80864">
    <property type="protein sequence ID" value="ONK80864"/>
    <property type="gene ID" value="A4U43_C01F22610"/>
</dbReference>
<feature type="region of interest" description="Disordered" evidence="6">
    <location>
        <begin position="133"/>
        <end position="236"/>
    </location>
</feature>
<evidence type="ECO:0000313" key="9">
    <source>
        <dbReference type="Proteomes" id="UP000243459"/>
    </source>
</evidence>
<evidence type="ECO:0000256" key="6">
    <source>
        <dbReference type="SAM" id="MobiDB-lite"/>
    </source>
</evidence>
<name>A0A5P1FS62_ASPOF</name>
<feature type="region of interest" description="Disordered" evidence="6">
    <location>
        <begin position="1"/>
        <end position="107"/>
    </location>
</feature>
<keyword evidence="3" id="KW-0238">DNA-binding</keyword>
<dbReference type="Proteomes" id="UP000243459">
    <property type="component" value="Chromosome 1"/>
</dbReference>
<evidence type="ECO:0000256" key="3">
    <source>
        <dbReference type="ARBA" id="ARBA00023125"/>
    </source>
</evidence>
<dbReference type="InterPro" id="IPR036576">
    <property type="entry name" value="WRKY_dom_sf"/>
</dbReference>
<dbReference type="SMART" id="SM00774">
    <property type="entry name" value="WRKY"/>
    <property type="match status" value="1"/>
</dbReference>
<feature type="domain" description="WRKY" evidence="7">
    <location>
        <begin position="265"/>
        <end position="331"/>
    </location>
</feature>
<dbReference type="AlphaFoldDB" id="A0A5P1FS62"/>
<keyword evidence="2" id="KW-0805">Transcription regulation</keyword>
<comment type="subcellular location">
    <subcellularLocation>
        <location evidence="1">Nucleus</location>
    </subcellularLocation>
</comment>
<dbReference type="PROSITE" id="PS50811">
    <property type="entry name" value="WRKY"/>
    <property type="match status" value="1"/>
</dbReference>
<feature type="compositionally biased region" description="Polar residues" evidence="6">
    <location>
        <begin position="41"/>
        <end position="87"/>
    </location>
</feature>
<feature type="compositionally biased region" description="Basic and acidic residues" evidence="6">
    <location>
        <begin position="97"/>
        <end position="107"/>
    </location>
</feature>
<dbReference type="Pfam" id="PF03106">
    <property type="entry name" value="WRKY"/>
    <property type="match status" value="1"/>
</dbReference>
<evidence type="ECO:0000259" key="7">
    <source>
        <dbReference type="PROSITE" id="PS50811"/>
    </source>
</evidence>
<protein>
    <recommendedName>
        <fullName evidence="7">WRKY domain-containing protein</fullName>
    </recommendedName>
</protein>
<sequence>MEVVPKRTSVKVERRMESSPCVSVEEVEKIGNEKKIAEGSFKSSSPNRKDSSTTNQVSTAIASERSSTGTSSRLSPTNPKESDTAINLQEELQLESTKAEMGEVREENERLKALLAKIVKDYQSLQMHFFDIVQQEQAKKPSEPPPPPPPPPASTYTEEPELVSLSLGTSSSLNKKEEKVTSKRKSTEQIEEGLTLGLTNSPNEPVSSNMSPSNSVDNDQGKEEEPGEPWPPSKILKSLRNGADVEEGLQQAHVKKTRVSVRARCDAPTMHDGCQWRKYGQKIAKGNPCPRAYYRCTVAPACPVRKQVQRCAEDMSILITTYEGTHNHPLPISATAIRLLHLPLLPHRIPAFLCWSFLPLLLNRKPPRVKFQLIRFKFPKPSFLPPKPYNIIYPLLPYYYPRPHLTPTNNLSTTITIQH</sequence>
<dbReference type="GO" id="GO:0043565">
    <property type="term" value="F:sequence-specific DNA binding"/>
    <property type="evidence" value="ECO:0007669"/>
    <property type="project" value="InterPro"/>
</dbReference>
<dbReference type="GO" id="GO:0003700">
    <property type="term" value="F:DNA-binding transcription factor activity"/>
    <property type="evidence" value="ECO:0007669"/>
    <property type="project" value="InterPro"/>
</dbReference>
<feature type="compositionally biased region" description="Pro residues" evidence="6">
    <location>
        <begin position="143"/>
        <end position="153"/>
    </location>
</feature>
<feature type="compositionally biased region" description="Low complexity" evidence="6">
    <location>
        <begin position="200"/>
        <end position="218"/>
    </location>
</feature>
<keyword evidence="9" id="KW-1185">Reference proteome</keyword>
<gene>
    <name evidence="8" type="ORF">A4U43_C01F22610</name>
</gene>
<proteinExistence type="predicted"/>
<evidence type="ECO:0000256" key="4">
    <source>
        <dbReference type="ARBA" id="ARBA00023163"/>
    </source>
</evidence>
<dbReference type="OrthoDB" id="1686353at2759"/>
<keyword evidence="5" id="KW-0539">Nucleus</keyword>
<organism evidence="8 9">
    <name type="scientific">Asparagus officinalis</name>
    <name type="common">Garden asparagus</name>
    <dbReference type="NCBI Taxonomy" id="4686"/>
    <lineage>
        <taxon>Eukaryota</taxon>
        <taxon>Viridiplantae</taxon>
        <taxon>Streptophyta</taxon>
        <taxon>Embryophyta</taxon>
        <taxon>Tracheophyta</taxon>
        <taxon>Spermatophyta</taxon>
        <taxon>Magnoliopsida</taxon>
        <taxon>Liliopsida</taxon>
        <taxon>Asparagales</taxon>
        <taxon>Asparagaceae</taxon>
        <taxon>Asparagoideae</taxon>
        <taxon>Asparagus</taxon>
    </lineage>
</organism>
<dbReference type="Gene3D" id="2.20.25.80">
    <property type="entry name" value="WRKY domain"/>
    <property type="match status" value="1"/>
</dbReference>
<evidence type="ECO:0000256" key="5">
    <source>
        <dbReference type="ARBA" id="ARBA00023242"/>
    </source>
</evidence>
<dbReference type="InterPro" id="IPR003657">
    <property type="entry name" value="WRKY_dom"/>
</dbReference>
<keyword evidence="4" id="KW-0804">Transcription</keyword>
<feature type="compositionally biased region" description="Basic and acidic residues" evidence="6">
    <location>
        <begin position="174"/>
        <end position="188"/>
    </location>
</feature>
<dbReference type="FunFam" id="2.20.25.80:FF:000002">
    <property type="entry name" value="probable WRKY transcription factor 31"/>
    <property type="match status" value="1"/>
</dbReference>